<dbReference type="EMBL" id="JACOOS010000005">
    <property type="protein sequence ID" value="MBC5677220.1"/>
    <property type="molecule type" value="Genomic_DNA"/>
</dbReference>
<dbReference type="Proteomes" id="UP000635828">
    <property type="component" value="Unassembled WGS sequence"/>
</dbReference>
<evidence type="ECO:0000256" key="1">
    <source>
        <dbReference type="SAM" id="Phobius"/>
    </source>
</evidence>
<feature type="transmembrane region" description="Helical" evidence="1">
    <location>
        <begin position="20"/>
        <end position="39"/>
    </location>
</feature>
<keyword evidence="1" id="KW-0812">Transmembrane</keyword>
<keyword evidence="1" id="KW-0472">Membrane</keyword>
<comment type="caution">
    <text evidence="2">The sequence shown here is derived from an EMBL/GenBank/DDBJ whole genome shotgun (WGS) entry which is preliminary data.</text>
</comment>
<evidence type="ECO:0000313" key="3">
    <source>
        <dbReference type="Proteomes" id="UP000635828"/>
    </source>
</evidence>
<evidence type="ECO:0008006" key="4">
    <source>
        <dbReference type="Google" id="ProtNLM"/>
    </source>
</evidence>
<accession>A0ABR7FPS1</accession>
<keyword evidence="1" id="KW-1133">Transmembrane helix</keyword>
<evidence type="ECO:0000313" key="2">
    <source>
        <dbReference type="EMBL" id="MBC5677220.1"/>
    </source>
</evidence>
<dbReference type="RefSeq" id="WP_024727391.1">
    <property type="nucleotide sequence ID" value="NZ_JACOOS010000005.1"/>
</dbReference>
<keyword evidence="3" id="KW-1185">Reference proteome</keyword>
<proteinExistence type="predicted"/>
<reference evidence="2 3" key="1">
    <citation type="submission" date="2020-08" db="EMBL/GenBank/DDBJ databases">
        <title>Genome public.</title>
        <authorList>
            <person name="Liu C."/>
            <person name="Sun Q."/>
        </authorList>
    </citation>
    <scope>NUCLEOTIDE SEQUENCE [LARGE SCALE GENOMIC DNA]</scope>
    <source>
        <strain evidence="2 3">NSJ-7</strain>
    </source>
</reference>
<organism evidence="2 3">
    <name type="scientific">Anaerostipes hominis</name>
    <name type="common">ex Liu et al. 2021</name>
    <dbReference type="NCBI Taxonomy" id="2763018"/>
    <lineage>
        <taxon>Bacteria</taxon>
        <taxon>Bacillati</taxon>
        <taxon>Bacillota</taxon>
        <taxon>Clostridia</taxon>
        <taxon>Lachnospirales</taxon>
        <taxon>Lachnospiraceae</taxon>
        <taxon>Anaerostipes</taxon>
    </lineage>
</organism>
<name>A0ABR7FPS1_9FIRM</name>
<sequence>MKKFIRRFLQEEEGAEIIEIVIGITIAAALVTVVIKVIMPTINQKIGDSNSAIDSINVDTGNTGQ</sequence>
<gene>
    <name evidence="2" type="ORF">H8S22_06240</name>
</gene>
<protein>
    <recommendedName>
        <fullName evidence="4">Flagellin Flp1-like domain-containing protein</fullName>
    </recommendedName>
</protein>